<proteinExistence type="inferred from homology"/>
<reference evidence="12" key="1">
    <citation type="journal article" date="2014" name="Proc. Natl. Acad. Sci. U.S.A.">
        <title>Extensive sampling of basidiomycete genomes demonstrates inadequacy of the white-rot/brown-rot paradigm for wood decay fungi.</title>
        <authorList>
            <person name="Riley R."/>
            <person name="Salamov A.A."/>
            <person name="Brown D.W."/>
            <person name="Nagy L.G."/>
            <person name="Floudas D."/>
            <person name="Held B.W."/>
            <person name="Levasseur A."/>
            <person name="Lombard V."/>
            <person name="Morin E."/>
            <person name="Otillar R."/>
            <person name="Lindquist E.A."/>
            <person name="Sun H."/>
            <person name="LaButti K.M."/>
            <person name="Schmutz J."/>
            <person name="Jabbour D."/>
            <person name="Luo H."/>
            <person name="Baker S.E."/>
            <person name="Pisabarro A.G."/>
            <person name="Walton J.D."/>
            <person name="Blanchette R.A."/>
            <person name="Henrissat B."/>
            <person name="Martin F."/>
            <person name="Cullen D."/>
            <person name="Hibbett D.S."/>
            <person name="Grigoriev I.V."/>
        </authorList>
    </citation>
    <scope>NUCLEOTIDE SEQUENCE [LARGE SCALE GENOMIC DNA]</scope>
    <source>
        <strain evidence="12">CBS 339.88</strain>
    </source>
</reference>
<dbReference type="STRING" id="685588.A0A067SRX7"/>
<dbReference type="Proteomes" id="UP000027222">
    <property type="component" value="Unassembled WGS sequence"/>
</dbReference>
<keyword evidence="4 8" id="KW-0479">Metal-binding</keyword>
<dbReference type="OrthoDB" id="76364at2759"/>
<dbReference type="GO" id="GO:0046872">
    <property type="term" value="F:metal ion binding"/>
    <property type="evidence" value="ECO:0007669"/>
    <property type="project" value="UniProtKB-KW"/>
</dbReference>
<evidence type="ECO:0000256" key="7">
    <source>
        <dbReference type="ARBA" id="ARBA00023211"/>
    </source>
</evidence>
<feature type="domain" description="VRR-NUC" evidence="10">
    <location>
        <begin position="813"/>
        <end position="929"/>
    </location>
</feature>
<evidence type="ECO:0000259" key="10">
    <source>
        <dbReference type="SMART" id="SM00990"/>
    </source>
</evidence>
<dbReference type="GO" id="GO:0017108">
    <property type="term" value="F:5'-flap endonuclease activity"/>
    <property type="evidence" value="ECO:0007669"/>
    <property type="project" value="TreeGrafter"/>
</dbReference>
<comment type="function">
    <text evidence="8">Nuclease required for the repair of DNA interstrand cross-links (ICL). Acts as a 5'-3' exonuclease that anchors at a cut end of DNA and cleaves DNA successively at every third nucleotide, allowing to excise an ICL from one strand through flanking incisions.</text>
</comment>
<keyword evidence="6 8" id="KW-0460">Magnesium</keyword>
<accession>A0A067SRX7</accession>
<comment type="similarity">
    <text evidence="2 8">Belongs to the FAN1 family.</text>
</comment>
<dbReference type="GO" id="GO:0070336">
    <property type="term" value="F:flap-structured DNA binding"/>
    <property type="evidence" value="ECO:0007669"/>
    <property type="project" value="TreeGrafter"/>
</dbReference>
<comment type="subcellular location">
    <subcellularLocation>
        <location evidence="8">Nucleus</location>
    </subcellularLocation>
</comment>
<comment type="cofactor">
    <cofactor evidence="8">
        <name>Mg(2+)</name>
        <dbReference type="ChEBI" id="CHEBI:18420"/>
    </cofactor>
    <cofactor evidence="8">
        <name>Mn(2+)</name>
        <dbReference type="ChEBI" id="CHEBI:29035"/>
    </cofactor>
</comment>
<dbReference type="InterPro" id="IPR011856">
    <property type="entry name" value="tRNA_endonuc-like_dom_sf"/>
</dbReference>
<dbReference type="EC" id="3.1.4.1" evidence="8"/>
<keyword evidence="8" id="KW-0227">DNA damage</keyword>
<dbReference type="InterPro" id="IPR033315">
    <property type="entry name" value="Fan1-like"/>
</dbReference>
<dbReference type="InterPro" id="IPR014883">
    <property type="entry name" value="VRR_NUC"/>
</dbReference>
<gene>
    <name evidence="11" type="ORF">GALMADRAFT_251523</name>
</gene>
<dbReference type="InterPro" id="IPR049132">
    <property type="entry name" value="FAN1-like_euk"/>
</dbReference>
<dbReference type="HOGENOM" id="CLU_005116_0_0_1"/>
<keyword evidence="8" id="KW-0539">Nucleus</keyword>
<dbReference type="PANTHER" id="PTHR15749:SF4">
    <property type="entry name" value="FANCONI-ASSOCIATED NUCLEASE 1"/>
    <property type="match status" value="1"/>
</dbReference>
<keyword evidence="7 8" id="KW-0464">Manganese</keyword>
<evidence type="ECO:0000256" key="8">
    <source>
        <dbReference type="RuleBase" id="RU365033"/>
    </source>
</evidence>
<dbReference type="PANTHER" id="PTHR15749">
    <property type="entry name" value="FANCONI-ASSOCIATED NUCLEASE 1"/>
    <property type="match status" value="1"/>
</dbReference>
<dbReference type="GO" id="GO:0008409">
    <property type="term" value="F:5'-3' exonuclease activity"/>
    <property type="evidence" value="ECO:0007669"/>
    <property type="project" value="TreeGrafter"/>
</dbReference>
<evidence type="ECO:0000256" key="6">
    <source>
        <dbReference type="ARBA" id="ARBA00022842"/>
    </source>
</evidence>
<dbReference type="Pfam" id="PF08774">
    <property type="entry name" value="VRR_NUC"/>
    <property type="match status" value="1"/>
</dbReference>
<dbReference type="InterPro" id="IPR049126">
    <property type="entry name" value="FAN1-like_TPR"/>
</dbReference>
<evidence type="ECO:0000256" key="1">
    <source>
        <dbReference type="ARBA" id="ARBA00000983"/>
    </source>
</evidence>
<evidence type="ECO:0000256" key="4">
    <source>
        <dbReference type="ARBA" id="ARBA00022723"/>
    </source>
</evidence>
<dbReference type="GO" id="GO:0005634">
    <property type="term" value="C:nucleus"/>
    <property type="evidence" value="ECO:0007669"/>
    <property type="project" value="UniProtKB-SubCell"/>
</dbReference>
<keyword evidence="12" id="KW-1185">Reference proteome</keyword>
<dbReference type="GO" id="GO:0036297">
    <property type="term" value="P:interstrand cross-link repair"/>
    <property type="evidence" value="ECO:0007669"/>
    <property type="project" value="InterPro"/>
</dbReference>
<keyword evidence="5 8" id="KW-0378">Hydrolase</keyword>
<comment type="catalytic activity">
    <reaction evidence="1 8">
        <text>Hydrolytically removes 5'-nucleotides successively from the 3'-hydroxy termini of 3'-hydroxy-terminated oligonucleotides.</text>
        <dbReference type="EC" id="3.1.4.1"/>
    </reaction>
</comment>
<evidence type="ECO:0000313" key="12">
    <source>
        <dbReference type="Proteomes" id="UP000027222"/>
    </source>
</evidence>
<dbReference type="CDD" id="cd22326">
    <property type="entry name" value="FAN1-like"/>
    <property type="match status" value="1"/>
</dbReference>
<dbReference type="Pfam" id="PF21170">
    <property type="entry name" value="FAN1_TPR"/>
    <property type="match status" value="1"/>
</dbReference>
<keyword evidence="8" id="KW-0234">DNA repair</keyword>
<feature type="region of interest" description="Disordered" evidence="9">
    <location>
        <begin position="938"/>
        <end position="1005"/>
    </location>
</feature>
<evidence type="ECO:0000256" key="9">
    <source>
        <dbReference type="SAM" id="MobiDB-lite"/>
    </source>
</evidence>
<dbReference type="GO" id="GO:0004528">
    <property type="term" value="F:phosphodiesterase I activity"/>
    <property type="evidence" value="ECO:0007669"/>
    <property type="project" value="UniProtKB-EC"/>
</dbReference>
<sequence length="1051" mass="119440">MALSGTTTSRKLIQQLIFGGSLVDEEAIEQDLENVDEGRNQQAGPRRPSAYVEVFENTAKIVIERESRLLSESEINVLEKFGLLCYNTRYCLVRLVLRKANQWHAVSALNKYEKEIGKEGLLSSIADLCRPIHTIVKEELPDNHSIKMEPPEPRFSSINDETEDTRVAVKVEDEPEVIDLTMDTDEEEIKPDLASLMPNTATNCWAPETSTSEQPEQVDPIKTVLQSEKDEVNLEFFCEDETVMTLDEILWRLNKDQLMVLVKATKCKLKPAQSKKSDIICCLQHTAANQSILDFGSVQNRKVKGKARDDGLRQTALPFAPVSRPSLSGKAKVTQEKRLKQMALQVLGKCIRVNFDFFRLVRRLHIICYRETEHPTALLLPALLTVFKKRDYTRYEYVRSDSIWSSREELLDYEAALELEKLLDELIEGSDDKQERTGTKTPARQFVTPMTSGTSRLYTTPLRTPASASNIRSSQTPGVKKEEELFVQDLGEEDEFEGSVIVEIKKEEQIKKHLEEWILPRWQELVARQHARGEITIRPPGLERFDSGYIHTRMVHKASRALGTLKEYRAELKVLETLLAQRFWRRGKRAAWYERRAVVLGHLTSQAHSADEKRSLLLQNMEGIKEALLDDDTGIVSRPGLVKRLMTLEKRLKVPLEERSICEGELRMAVTIELRAIKLDPLKFDALGRPVGEKENKDIGIHAYISIAKAVDSKPEPALSKKKLGKSRWKGRDGEVVNVEMRALESYEDQGFTGFHCETKILTTIFGLLFWDIIFATVPGAFETPFQVAPLDMFEESFYRARKDLIDKRLEEISNDGWREILQKHDDAYRKDKTWCIGVSWDLCSKEDLFDIFECIGKESLAIICQLFCEDYKGRSSGGPDLFVWNAKKGTCKFVEVKGPGDRPQENQKYWFDSLLRAKVDIEICKVIDDSAPVTVIASSKKRKAKTPSAAHRQKKNAPTNSPPEEEDYDRLDPEHDGGGDSLALQPPDPPSSRKRRRVSTPDCKSAYSEAMDNFPFATASSSSDVASSPTRLISRPNRVEVVLTLSQQKS</sequence>
<evidence type="ECO:0000256" key="3">
    <source>
        <dbReference type="ARBA" id="ARBA00022722"/>
    </source>
</evidence>
<keyword evidence="3 8" id="KW-0540">Nuclease</keyword>
<evidence type="ECO:0000256" key="2">
    <source>
        <dbReference type="ARBA" id="ARBA00005533"/>
    </source>
</evidence>
<feature type="compositionally biased region" description="Basic residues" evidence="9">
    <location>
        <begin position="940"/>
        <end position="956"/>
    </location>
</feature>
<evidence type="ECO:0000313" key="11">
    <source>
        <dbReference type="EMBL" id="KDR73715.1"/>
    </source>
</evidence>
<name>A0A067SRX7_GALM3</name>
<dbReference type="EMBL" id="KL142385">
    <property type="protein sequence ID" value="KDR73715.1"/>
    <property type="molecule type" value="Genomic_DNA"/>
</dbReference>
<dbReference type="Gene3D" id="3.40.1350.10">
    <property type="match status" value="1"/>
</dbReference>
<protein>
    <recommendedName>
        <fullName evidence="8">Fanconi-associated nuclease</fullName>
        <ecNumber evidence="8">3.1.4.1</ecNumber>
    </recommendedName>
</protein>
<dbReference type="AlphaFoldDB" id="A0A067SRX7"/>
<organism evidence="11 12">
    <name type="scientific">Galerina marginata (strain CBS 339.88)</name>
    <dbReference type="NCBI Taxonomy" id="685588"/>
    <lineage>
        <taxon>Eukaryota</taxon>
        <taxon>Fungi</taxon>
        <taxon>Dikarya</taxon>
        <taxon>Basidiomycota</taxon>
        <taxon>Agaricomycotina</taxon>
        <taxon>Agaricomycetes</taxon>
        <taxon>Agaricomycetidae</taxon>
        <taxon>Agaricales</taxon>
        <taxon>Agaricineae</taxon>
        <taxon>Strophariaceae</taxon>
        <taxon>Galerina</taxon>
    </lineage>
</organism>
<dbReference type="SMART" id="SM00990">
    <property type="entry name" value="VRR_NUC"/>
    <property type="match status" value="1"/>
</dbReference>
<evidence type="ECO:0000256" key="5">
    <source>
        <dbReference type="ARBA" id="ARBA00022801"/>
    </source>
</evidence>